<evidence type="ECO:0000313" key="7">
    <source>
        <dbReference type="Proteomes" id="UP000289340"/>
    </source>
</evidence>
<dbReference type="Gene3D" id="1.25.40.120">
    <property type="entry name" value="Protein prenylyltransferase"/>
    <property type="match status" value="1"/>
</dbReference>
<protein>
    <submittedName>
        <fullName evidence="6">Protein prenyltransferase alpha subunit repeat-containing protein 1-B isoform C</fullName>
    </submittedName>
</protein>
<keyword evidence="2" id="KW-0637">Prenyltransferase</keyword>
<proteinExistence type="inferred from homology"/>
<dbReference type="AlphaFoldDB" id="A0A445LAA8"/>
<dbReference type="PROSITE" id="PS51147">
    <property type="entry name" value="PFTA"/>
    <property type="match status" value="1"/>
</dbReference>
<evidence type="ECO:0000256" key="3">
    <source>
        <dbReference type="ARBA" id="ARBA00022679"/>
    </source>
</evidence>
<comment type="caution">
    <text evidence="6">The sequence shown here is derived from an EMBL/GenBank/DDBJ whole genome shotgun (WGS) entry which is preliminary data.</text>
</comment>
<keyword evidence="4" id="KW-0677">Repeat</keyword>
<dbReference type="EMBL" id="QZWG01000003">
    <property type="protein sequence ID" value="RZC20181.1"/>
    <property type="molecule type" value="Genomic_DNA"/>
</dbReference>
<evidence type="ECO:0000256" key="4">
    <source>
        <dbReference type="ARBA" id="ARBA00022737"/>
    </source>
</evidence>
<feature type="transmembrane region" description="Helical" evidence="5">
    <location>
        <begin position="388"/>
        <end position="406"/>
    </location>
</feature>
<keyword evidence="7" id="KW-1185">Reference proteome</keyword>
<dbReference type="PANTHER" id="PTHR11129:SF10">
    <property type="entry name" value="PROTEIN PRENYLYLTRANSFERASE SUPERFAMILY PROTEIN"/>
    <property type="match status" value="1"/>
</dbReference>
<keyword evidence="5" id="KW-1133">Transmembrane helix</keyword>
<comment type="similarity">
    <text evidence="1">Belongs to the protein prenyltransferase subunit alpha family.</text>
</comment>
<reference evidence="6 7" key="1">
    <citation type="submission" date="2018-09" db="EMBL/GenBank/DDBJ databases">
        <title>A high-quality reference genome of wild soybean provides a powerful tool to mine soybean genomes.</title>
        <authorList>
            <person name="Xie M."/>
            <person name="Chung C.Y.L."/>
            <person name="Li M.-W."/>
            <person name="Wong F.-L."/>
            <person name="Chan T.-F."/>
            <person name="Lam H.-M."/>
        </authorList>
    </citation>
    <scope>NUCLEOTIDE SEQUENCE [LARGE SCALE GENOMIC DNA]</scope>
    <source>
        <strain evidence="7">cv. W05</strain>
        <tissue evidence="6">Hypocotyl of etiolated seedlings</tissue>
    </source>
</reference>
<dbReference type="InterPro" id="IPR002088">
    <property type="entry name" value="Prenyl_trans_a"/>
</dbReference>
<dbReference type="GO" id="GO:0004662">
    <property type="term" value="F:CAAX-protein geranylgeranyltransferase activity"/>
    <property type="evidence" value="ECO:0007669"/>
    <property type="project" value="TreeGrafter"/>
</dbReference>
<dbReference type="GO" id="GO:0005965">
    <property type="term" value="C:protein farnesyltransferase complex"/>
    <property type="evidence" value="ECO:0007669"/>
    <property type="project" value="TreeGrafter"/>
</dbReference>
<dbReference type="GO" id="GO:0004660">
    <property type="term" value="F:protein farnesyltransferase activity"/>
    <property type="evidence" value="ECO:0007669"/>
    <property type="project" value="TreeGrafter"/>
</dbReference>
<evidence type="ECO:0000256" key="5">
    <source>
        <dbReference type="SAM" id="Phobius"/>
    </source>
</evidence>
<keyword evidence="3 6" id="KW-0808">Transferase</keyword>
<organism evidence="6 7">
    <name type="scientific">Glycine soja</name>
    <name type="common">Wild soybean</name>
    <dbReference type="NCBI Taxonomy" id="3848"/>
    <lineage>
        <taxon>Eukaryota</taxon>
        <taxon>Viridiplantae</taxon>
        <taxon>Streptophyta</taxon>
        <taxon>Embryophyta</taxon>
        <taxon>Tracheophyta</taxon>
        <taxon>Spermatophyta</taxon>
        <taxon>Magnoliopsida</taxon>
        <taxon>eudicotyledons</taxon>
        <taxon>Gunneridae</taxon>
        <taxon>Pentapetalae</taxon>
        <taxon>rosids</taxon>
        <taxon>fabids</taxon>
        <taxon>Fabales</taxon>
        <taxon>Fabaceae</taxon>
        <taxon>Papilionoideae</taxon>
        <taxon>50 kb inversion clade</taxon>
        <taxon>NPAAA clade</taxon>
        <taxon>indigoferoid/millettioid clade</taxon>
        <taxon>Phaseoleae</taxon>
        <taxon>Glycine</taxon>
        <taxon>Glycine subgen. Soja</taxon>
    </lineage>
</organism>
<name>A0A445LAA8_GLYSO</name>
<evidence type="ECO:0000256" key="2">
    <source>
        <dbReference type="ARBA" id="ARBA00022602"/>
    </source>
</evidence>
<dbReference type="PANTHER" id="PTHR11129">
    <property type="entry name" value="PROTEIN FARNESYLTRANSFERASE ALPHA SUBUNIT/RAB GERANYLGERANYL TRANSFERASE ALPHA SUBUNIT"/>
    <property type="match status" value="1"/>
</dbReference>
<gene>
    <name evidence="6" type="ORF">D0Y65_006859</name>
</gene>
<keyword evidence="5" id="KW-0472">Membrane</keyword>
<evidence type="ECO:0000313" key="6">
    <source>
        <dbReference type="EMBL" id="RZC20181.1"/>
    </source>
</evidence>
<dbReference type="GO" id="GO:0005953">
    <property type="term" value="C:CAAX-protein geranylgeranyltransferase complex"/>
    <property type="evidence" value="ECO:0007669"/>
    <property type="project" value="TreeGrafter"/>
</dbReference>
<evidence type="ECO:0000256" key="1">
    <source>
        <dbReference type="ARBA" id="ARBA00006734"/>
    </source>
</evidence>
<dbReference type="Pfam" id="PF01239">
    <property type="entry name" value="PPTA"/>
    <property type="match status" value="3"/>
</dbReference>
<keyword evidence="5" id="KW-0812">Transmembrane</keyword>
<sequence>MSEESHSNVEAMDLLRQFEDILESDALIDELGFIHPSQFALLKEESYISSNLSDEAIHQSADGVVISEESSKQDNLYFWNRDHKLGISTHVLLPLYRAAKHVFMTTLKQYRMCDNQSDKVGICLPASSSSCDHLESMLLRHSKSLLLLSCDFLTAWNCRKLIVSKKKLSMFVDELLLSELVLSYSPKSEQAWNHRRWVIKSISANCSNFNEILGKESELVEKIAERSKMNYRAWNHRCWLISYMTIEQVLYELKKSRSWAALHVADNCCFHYRRRLLLKFMENQNSVEETVSYGHNADIVQALKDELDWNETLIKRYVGREALWLHRRFLSMWILDSGDASYHSKEAISMHHDFGTFLQNELCLLHSCSTFVDDFVDVQAQAAYSACYILWLKVVCGLVFLWIYFLRLLSCTAFSGVLHVLYASANRQASGE</sequence>
<dbReference type="SUPFAM" id="SSF48439">
    <property type="entry name" value="Protein prenylyltransferase"/>
    <property type="match status" value="1"/>
</dbReference>
<dbReference type="FunFam" id="1.25.40.120:FF:000015">
    <property type="entry name" value="Protein prenyltransferase alpha subunit repeat-containing protein 1-B isoform D"/>
    <property type="match status" value="1"/>
</dbReference>
<dbReference type="Proteomes" id="UP000289340">
    <property type="component" value="Chromosome 3"/>
</dbReference>
<accession>A0A445LAA8</accession>